<reference evidence="6 7" key="1">
    <citation type="journal article" date="2019" name="Int. J. Syst. Evol. Microbiol.">
        <title>The Global Catalogue of Microorganisms (GCM) 10K type strain sequencing project: providing services to taxonomists for standard genome sequencing and annotation.</title>
        <authorList>
            <consortium name="The Broad Institute Genomics Platform"/>
            <consortium name="The Broad Institute Genome Sequencing Center for Infectious Disease"/>
            <person name="Wu L."/>
            <person name="Ma J."/>
        </authorList>
    </citation>
    <scope>NUCLEOTIDE SEQUENCE [LARGE SCALE GENOMIC DNA]</scope>
    <source>
        <strain evidence="6 7">JCM 14162</strain>
    </source>
</reference>
<evidence type="ECO:0000313" key="6">
    <source>
        <dbReference type="EMBL" id="GAA0468317.1"/>
    </source>
</evidence>
<sequence>MYPSEIVHERVADGVVHISSLIAVLVGCVALVIYAFSAFDAPLIIACSIYAICMIASFTASASYHLLPQHHWRSGLRRFDHAAIYALIAGTFTPLLVHIGTTLVYFVLGAVWLLAIPAMLYKVLGENIEPRWSLASYIGLGWMGSIALPDFSSTLPMSALIAIIAGGFFYSFGTIFYGRKAQAYRYAVWHMFVLLGTAAFFLAIWLALFS</sequence>
<feature type="transmembrane region" description="Helical" evidence="5">
    <location>
        <begin position="12"/>
        <end position="37"/>
    </location>
</feature>
<feature type="transmembrane region" description="Helical" evidence="5">
    <location>
        <begin position="155"/>
        <end position="177"/>
    </location>
</feature>
<feature type="transmembrane region" description="Helical" evidence="5">
    <location>
        <begin position="43"/>
        <end position="67"/>
    </location>
</feature>
<evidence type="ECO:0000256" key="3">
    <source>
        <dbReference type="ARBA" id="ARBA00022989"/>
    </source>
</evidence>
<feature type="transmembrane region" description="Helical" evidence="5">
    <location>
        <begin position="103"/>
        <end position="120"/>
    </location>
</feature>
<evidence type="ECO:0000313" key="7">
    <source>
        <dbReference type="Proteomes" id="UP001500713"/>
    </source>
</evidence>
<keyword evidence="2 5" id="KW-0812">Transmembrane</keyword>
<keyword evidence="7" id="KW-1185">Reference proteome</keyword>
<evidence type="ECO:0000256" key="5">
    <source>
        <dbReference type="SAM" id="Phobius"/>
    </source>
</evidence>
<feature type="transmembrane region" description="Helical" evidence="5">
    <location>
        <begin position="189"/>
        <end position="208"/>
    </location>
</feature>
<name>A0ABN1A5W8_9SPHN</name>
<dbReference type="Proteomes" id="UP001500713">
    <property type="component" value="Unassembled WGS sequence"/>
</dbReference>
<dbReference type="Pfam" id="PF03006">
    <property type="entry name" value="HlyIII"/>
    <property type="match status" value="1"/>
</dbReference>
<evidence type="ECO:0000256" key="1">
    <source>
        <dbReference type="ARBA" id="ARBA00004141"/>
    </source>
</evidence>
<dbReference type="PANTHER" id="PTHR20855:SF3">
    <property type="entry name" value="LD03007P"/>
    <property type="match status" value="1"/>
</dbReference>
<dbReference type="InterPro" id="IPR004254">
    <property type="entry name" value="AdipoR/HlyIII-related"/>
</dbReference>
<organism evidence="6 7">
    <name type="scientific">Parasphingorhabdus litoris</name>
    <dbReference type="NCBI Taxonomy" id="394733"/>
    <lineage>
        <taxon>Bacteria</taxon>
        <taxon>Pseudomonadati</taxon>
        <taxon>Pseudomonadota</taxon>
        <taxon>Alphaproteobacteria</taxon>
        <taxon>Sphingomonadales</taxon>
        <taxon>Sphingomonadaceae</taxon>
        <taxon>Parasphingorhabdus</taxon>
    </lineage>
</organism>
<dbReference type="RefSeq" id="WP_229953832.1">
    <property type="nucleotide sequence ID" value="NZ_BAAAEM010000002.1"/>
</dbReference>
<accession>A0ABN1A5W8</accession>
<evidence type="ECO:0000256" key="2">
    <source>
        <dbReference type="ARBA" id="ARBA00022692"/>
    </source>
</evidence>
<comment type="subcellular location">
    <subcellularLocation>
        <location evidence="1">Membrane</location>
        <topology evidence="1">Multi-pass membrane protein</topology>
    </subcellularLocation>
</comment>
<gene>
    <name evidence="6" type="ORF">GCM10009096_06510</name>
</gene>
<keyword evidence="3 5" id="KW-1133">Transmembrane helix</keyword>
<feature type="transmembrane region" description="Helical" evidence="5">
    <location>
        <begin position="79"/>
        <end position="97"/>
    </location>
</feature>
<dbReference type="PANTHER" id="PTHR20855">
    <property type="entry name" value="ADIPOR/PROGESTIN RECEPTOR-RELATED"/>
    <property type="match status" value="1"/>
</dbReference>
<protein>
    <submittedName>
        <fullName evidence="6">Hemolysin III family protein</fullName>
    </submittedName>
</protein>
<keyword evidence="4 5" id="KW-0472">Membrane</keyword>
<evidence type="ECO:0000256" key="4">
    <source>
        <dbReference type="ARBA" id="ARBA00023136"/>
    </source>
</evidence>
<proteinExistence type="predicted"/>
<dbReference type="EMBL" id="BAAAEM010000002">
    <property type="protein sequence ID" value="GAA0468317.1"/>
    <property type="molecule type" value="Genomic_DNA"/>
</dbReference>
<comment type="caution">
    <text evidence="6">The sequence shown here is derived from an EMBL/GenBank/DDBJ whole genome shotgun (WGS) entry which is preliminary data.</text>
</comment>